<feature type="region of interest" description="Disordered" evidence="1">
    <location>
        <begin position="269"/>
        <end position="296"/>
    </location>
</feature>
<dbReference type="Proteomes" id="UP000799537">
    <property type="component" value="Unassembled WGS sequence"/>
</dbReference>
<dbReference type="GeneID" id="54561755"/>
<name>A0A6A6C5E8_ZASCE</name>
<organism evidence="2 3">
    <name type="scientific">Zasmidium cellare ATCC 36951</name>
    <dbReference type="NCBI Taxonomy" id="1080233"/>
    <lineage>
        <taxon>Eukaryota</taxon>
        <taxon>Fungi</taxon>
        <taxon>Dikarya</taxon>
        <taxon>Ascomycota</taxon>
        <taxon>Pezizomycotina</taxon>
        <taxon>Dothideomycetes</taxon>
        <taxon>Dothideomycetidae</taxon>
        <taxon>Mycosphaerellales</taxon>
        <taxon>Mycosphaerellaceae</taxon>
        <taxon>Zasmidium</taxon>
    </lineage>
</organism>
<feature type="compositionally biased region" description="Basic and acidic residues" evidence="1">
    <location>
        <begin position="517"/>
        <end position="534"/>
    </location>
</feature>
<dbReference type="AlphaFoldDB" id="A0A6A6C5E8"/>
<feature type="compositionally biased region" description="Low complexity" evidence="1">
    <location>
        <begin position="667"/>
        <end position="678"/>
    </location>
</feature>
<dbReference type="EMBL" id="ML993614">
    <property type="protein sequence ID" value="KAF2162235.1"/>
    <property type="molecule type" value="Genomic_DNA"/>
</dbReference>
<accession>A0A6A6C5E8</accession>
<dbReference type="RefSeq" id="XP_033663124.1">
    <property type="nucleotide sequence ID" value="XM_033808483.1"/>
</dbReference>
<reference evidence="2" key="1">
    <citation type="journal article" date="2020" name="Stud. Mycol.">
        <title>101 Dothideomycetes genomes: a test case for predicting lifestyles and emergence of pathogens.</title>
        <authorList>
            <person name="Haridas S."/>
            <person name="Albert R."/>
            <person name="Binder M."/>
            <person name="Bloem J."/>
            <person name="Labutti K."/>
            <person name="Salamov A."/>
            <person name="Andreopoulos B."/>
            <person name="Baker S."/>
            <person name="Barry K."/>
            <person name="Bills G."/>
            <person name="Bluhm B."/>
            <person name="Cannon C."/>
            <person name="Castanera R."/>
            <person name="Culley D."/>
            <person name="Daum C."/>
            <person name="Ezra D."/>
            <person name="Gonzalez J."/>
            <person name="Henrissat B."/>
            <person name="Kuo A."/>
            <person name="Liang C."/>
            <person name="Lipzen A."/>
            <person name="Lutzoni F."/>
            <person name="Magnuson J."/>
            <person name="Mondo S."/>
            <person name="Nolan M."/>
            <person name="Ohm R."/>
            <person name="Pangilinan J."/>
            <person name="Park H.-J."/>
            <person name="Ramirez L."/>
            <person name="Alfaro M."/>
            <person name="Sun H."/>
            <person name="Tritt A."/>
            <person name="Yoshinaga Y."/>
            <person name="Zwiers L.-H."/>
            <person name="Turgeon B."/>
            <person name="Goodwin S."/>
            <person name="Spatafora J."/>
            <person name="Crous P."/>
            <person name="Grigoriev I."/>
        </authorList>
    </citation>
    <scope>NUCLEOTIDE SEQUENCE</scope>
    <source>
        <strain evidence="2">ATCC 36951</strain>
    </source>
</reference>
<feature type="compositionally biased region" description="Low complexity" evidence="1">
    <location>
        <begin position="636"/>
        <end position="648"/>
    </location>
</feature>
<keyword evidence="3" id="KW-1185">Reference proteome</keyword>
<feature type="region of interest" description="Disordered" evidence="1">
    <location>
        <begin position="701"/>
        <end position="817"/>
    </location>
</feature>
<protein>
    <submittedName>
        <fullName evidence="2">Uncharacterized protein</fullName>
    </submittedName>
</protein>
<sequence>MSSDVASNAMSAIMSNPVWYLCAVSIIASVITFFCGRACCAKPQHQPQLVRTSRTTWVNPNYPLRGKPVAHANEETCRNQMRSLRSDLMSRDQQIEDLRWRMHDQQKKHDFAQRHGLQELLAHKEHANKMIVERQKQADSLRKERDAYCNDLKWQRLNISDLEVELSKLRRGHLHQQLTRERDTAMREAKSAKISEDVAKTKLAQVLKTAQSSEEIVEKAQKKVEEAESAKATVEEKNVSLERELKTKEEDQARLNAAEEKIKQLEKRLQQADQEKGKQVRRAEMAEERAEAAEKTQNDLAAKNDTLQCNIKALEVEKNELGASGLRELQAKCDRLEKQNGESTATMARASEENEKLKRDITAASGKNEELQKMLDDASKRNEELATWSTGRENQFVELDAEKTNLIDRVKQLQAEKASLMQQAQYPQASKADYDCVQQDNGLLNQQIEVMEQYHNDVGGLKRQIENLNANNEQLTHNLDQRAQDLQKQEQQVAVLQSKLTDTLAARNRFIREKKADKEALDKAQDALEESETKAHRRGNAATKLRELKQHLMDENAKLKGENAELKEENAYLNNKIDEHECGDPLDWYKPQYPNDPKFAQNADSSRQYDAFGCDQEPPSKYPDLLDGSQPQGEAPYYNNQDQSQSSQLPPPQDPFQANSQYYQPDHTASSAGGSHSSLPHDLDAIASFNALASQQPANRNISQAPGQAPYNGKGPDEFSNVTEYLGADTEQEKRLYGSVRTPSQQTCNVDPSLQQGGGSQPHNPPQQPTPNTTNIPGLNPIPGQGPNLQPPPFSGVIDPQLTAGELDFSGDFFPDR</sequence>
<proteinExistence type="predicted"/>
<feature type="region of interest" description="Disordered" evidence="1">
    <location>
        <begin position="587"/>
        <end position="681"/>
    </location>
</feature>
<feature type="compositionally biased region" description="Polar residues" evidence="1">
    <location>
        <begin position="741"/>
        <end position="755"/>
    </location>
</feature>
<feature type="region of interest" description="Disordered" evidence="1">
    <location>
        <begin position="517"/>
        <end position="542"/>
    </location>
</feature>
<evidence type="ECO:0000256" key="1">
    <source>
        <dbReference type="SAM" id="MobiDB-lite"/>
    </source>
</evidence>
<evidence type="ECO:0000313" key="3">
    <source>
        <dbReference type="Proteomes" id="UP000799537"/>
    </source>
</evidence>
<gene>
    <name evidence="2" type="ORF">M409DRAFT_27240</name>
</gene>
<evidence type="ECO:0000313" key="2">
    <source>
        <dbReference type="EMBL" id="KAF2162235.1"/>
    </source>
</evidence>